<comment type="similarity">
    <text evidence="2">Belongs to the 3-hydroxyacyl-CoA dehydrogenase family.</text>
</comment>
<dbReference type="Gene3D" id="3.40.50.720">
    <property type="entry name" value="NAD(P)-binding Rossmann-like Domain"/>
    <property type="match status" value="2"/>
</dbReference>
<proteinExistence type="inferred from homology"/>
<feature type="domain" description="3-hydroxyacyl-CoA dehydrogenase C-terminal" evidence="4">
    <location>
        <begin position="182"/>
        <end position="278"/>
    </location>
</feature>
<dbReference type="SUPFAM" id="SSF51735">
    <property type="entry name" value="NAD(P)-binding Rossmann-fold domains"/>
    <property type="match status" value="2"/>
</dbReference>
<dbReference type="PANTHER" id="PTHR48075">
    <property type="entry name" value="3-HYDROXYACYL-COA DEHYDROGENASE FAMILY PROTEIN"/>
    <property type="match status" value="1"/>
</dbReference>
<dbReference type="InterPro" id="IPR013328">
    <property type="entry name" value="6PGD_dom2"/>
</dbReference>
<evidence type="ECO:0000256" key="2">
    <source>
        <dbReference type="ARBA" id="ARBA00009463"/>
    </source>
</evidence>
<evidence type="ECO:0000259" key="4">
    <source>
        <dbReference type="Pfam" id="PF00725"/>
    </source>
</evidence>
<organism evidence="6 7">
    <name type="scientific">Streptomyces kronopolitis</name>
    <dbReference type="NCBI Taxonomy" id="1612435"/>
    <lineage>
        <taxon>Bacteria</taxon>
        <taxon>Bacillati</taxon>
        <taxon>Actinomycetota</taxon>
        <taxon>Actinomycetes</taxon>
        <taxon>Kitasatosporales</taxon>
        <taxon>Streptomycetaceae</taxon>
        <taxon>Streptomyces</taxon>
    </lineage>
</organism>
<dbReference type="InterPro" id="IPR008927">
    <property type="entry name" value="6-PGluconate_DH-like_C_sf"/>
</dbReference>
<dbReference type="Gene3D" id="1.10.1040.10">
    <property type="entry name" value="N-(1-d-carboxylethyl)-l-norvaline Dehydrogenase, domain 2"/>
    <property type="match status" value="2"/>
</dbReference>
<name>A0ABQ2JL18_9ACTN</name>
<reference evidence="7" key="1">
    <citation type="journal article" date="2019" name="Int. J. Syst. Evol. Microbiol.">
        <title>The Global Catalogue of Microorganisms (GCM) 10K type strain sequencing project: providing services to taxonomists for standard genome sequencing and annotation.</title>
        <authorList>
            <consortium name="The Broad Institute Genomics Platform"/>
            <consortium name="The Broad Institute Genome Sequencing Center for Infectious Disease"/>
            <person name="Wu L."/>
            <person name="Ma J."/>
        </authorList>
    </citation>
    <scope>NUCLEOTIDE SEQUENCE [LARGE SCALE GENOMIC DNA]</scope>
    <source>
        <strain evidence="7">CGMCC 4.7323</strain>
    </source>
</reference>
<protein>
    <submittedName>
        <fullName evidence="6">Oxidoreductase</fullName>
    </submittedName>
</protein>
<dbReference type="PANTHER" id="PTHR48075:SF9">
    <property type="entry name" value="3-HYDROXYBUTYRYL-COA DEHYDROGENASE"/>
    <property type="match status" value="1"/>
</dbReference>
<comment type="pathway">
    <text evidence="1">Lipid metabolism; butanoate metabolism.</text>
</comment>
<dbReference type="InterPro" id="IPR006108">
    <property type="entry name" value="3HC_DH_C"/>
</dbReference>
<evidence type="ECO:0000256" key="1">
    <source>
        <dbReference type="ARBA" id="ARBA00005086"/>
    </source>
</evidence>
<feature type="domain" description="3-hydroxyacyl-CoA dehydrogenase NAD binding" evidence="5">
    <location>
        <begin position="16"/>
        <end position="179"/>
    </location>
</feature>
<dbReference type="EMBL" id="BMND01000015">
    <property type="protein sequence ID" value="GGN48970.1"/>
    <property type="molecule type" value="Genomic_DNA"/>
</dbReference>
<dbReference type="InterPro" id="IPR036291">
    <property type="entry name" value="NAD(P)-bd_dom_sf"/>
</dbReference>
<feature type="domain" description="3-hydroxyacyl-CoA dehydrogenase C-terminal" evidence="4">
    <location>
        <begin position="482"/>
        <end position="575"/>
    </location>
</feature>
<evidence type="ECO:0000256" key="3">
    <source>
        <dbReference type="ARBA" id="ARBA00023002"/>
    </source>
</evidence>
<dbReference type="Pfam" id="PF02737">
    <property type="entry name" value="3HCDH_N"/>
    <property type="match status" value="2"/>
</dbReference>
<dbReference type="InterPro" id="IPR006176">
    <property type="entry name" value="3-OHacyl-CoA_DH_NAD-bd"/>
</dbReference>
<accession>A0ABQ2JL18</accession>
<evidence type="ECO:0000259" key="5">
    <source>
        <dbReference type="Pfam" id="PF02737"/>
    </source>
</evidence>
<dbReference type="Pfam" id="PF00725">
    <property type="entry name" value="3HCDH"/>
    <property type="match status" value="2"/>
</dbReference>
<gene>
    <name evidence="6" type="ORF">GCM10012285_36580</name>
</gene>
<feature type="domain" description="3-hydroxyacyl-CoA dehydrogenase NAD binding" evidence="5">
    <location>
        <begin position="302"/>
        <end position="479"/>
    </location>
</feature>
<keyword evidence="7" id="KW-1185">Reference proteome</keyword>
<sequence>MKRLEGLNGMAKRFPTIAVIGLGTTGSVLASMVARSGRRVIAVDTDASALERAGARLADAGPGTVDLTTCPADIASADLVIEAVPERMATKCEVLRHADHACAPDTVFATTTTGLSVTDLAFGAGRPRRTVGLHLFPQGPTDRATAVEVVGTPLTDDSVRTDIQALIHDLGQVPVPVPDRAGFVGGALTMAYLNDAATMYEQRYASRDGIDTAMRLGCGLPRGPLAHLDAIGLDVARDTLHALYERTGERRFLPAPVLMHMVAAGLLGSKAGRGFYDYDSPDADAAADPSDALPAARPVRRIGVVGSGTMATGIAETCARAGYPTTLVARSEVRAKEALAAVEHSLNRSVQRGRLTPEQFASSMESLTGASGLEAVAGCDLVVEAVVEDLDVKRTVFGELDSVCGAQTVLATSTSSLPVIECAMATGRPEAVVGMHFFNPAPVMKLVEVVRTALTSRETLAVAHTTATALGKRPVGCADRSGFIVNALLFPYLNSAVALLDEGIVTAEGIDTVMAQGQGYPMGPLQLLDVIGLDVSVAILRTLHTTFREPCLLPSRPLEQLVAAGHLGRKRGQGLRRHER</sequence>
<evidence type="ECO:0000313" key="7">
    <source>
        <dbReference type="Proteomes" id="UP000600080"/>
    </source>
</evidence>
<keyword evidence="3" id="KW-0560">Oxidoreductase</keyword>
<evidence type="ECO:0000313" key="6">
    <source>
        <dbReference type="EMBL" id="GGN48970.1"/>
    </source>
</evidence>
<dbReference type="SUPFAM" id="SSF48179">
    <property type="entry name" value="6-phosphogluconate dehydrogenase C-terminal domain-like"/>
    <property type="match status" value="2"/>
</dbReference>
<dbReference type="Proteomes" id="UP000600080">
    <property type="component" value="Unassembled WGS sequence"/>
</dbReference>
<comment type="caution">
    <text evidence="6">The sequence shown here is derived from an EMBL/GenBank/DDBJ whole genome shotgun (WGS) entry which is preliminary data.</text>
</comment>